<dbReference type="InterPro" id="IPR018490">
    <property type="entry name" value="cNMP-bd_dom_sf"/>
</dbReference>
<dbReference type="InterPro" id="IPR014710">
    <property type="entry name" value="RmlC-like_jellyroll"/>
</dbReference>
<dbReference type="AlphaFoldDB" id="A0A4R5DF13"/>
<organism evidence="1 2">
    <name type="scientific">Dyadobacter psychrotolerans</name>
    <dbReference type="NCBI Taxonomy" id="2541721"/>
    <lineage>
        <taxon>Bacteria</taxon>
        <taxon>Pseudomonadati</taxon>
        <taxon>Bacteroidota</taxon>
        <taxon>Cytophagia</taxon>
        <taxon>Cytophagales</taxon>
        <taxon>Spirosomataceae</taxon>
        <taxon>Dyadobacter</taxon>
    </lineage>
</organism>
<protein>
    <recommendedName>
        <fullName evidence="3">Crp/Fnr family transcriptional regulator</fullName>
    </recommendedName>
</protein>
<gene>
    <name evidence="1" type="ORF">E0F88_25335</name>
</gene>
<evidence type="ECO:0000313" key="2">
    <source>
        <dbReference type="Proteomes" id="UP000294850"/>
    </source>
</evidence>
<proteinExistence type="predicted"/>
<comment type="caution">
    <text evidence="1">The sequence shown here is derived from an EMBL/GenBank/DDBJ whole genome shotgun (WGS) entry which is preliminary data.</text>
</comment>
<dbReference type="OrthoDB" id="680421at2"/>
<reference evidence="1 2" key="1">
    <citation type="submission" date="2019-03" db="EMBL/GenBank/DDBJ databases">
        <title>Dyadobacter AR-3-6 sp. nov., isolated from arctic soil.</title>
        <authorList>
            <person name="Chaudhary D.K."/>
        </authorList>
    </citation>
    <scope>NUCLEOTIDE SEQUENCE [LARGE SCALE GENOMIC DNA]</scope>
    <source>
        <strain evidence="1 2">AR-3-6</strain>
    </source>
</reference>
<evidence type="ECO:0008006" key="3">
    <source>
        <dbReference type="Google" id="ProtNLM"/>
    </source>
</evidence>
<sequence>MEGLLHTLTQLTRLPGDQLKSILHYFIPATVPRGIMLLVPGVMFPPAWLIGSGSLRAFYQVEENKRTRTAGTKEKLIREITNWIVPEGGILTDIRSHLHQVPSQYYIEALEPCKLYSLSYDHYLAIRTSHPTVAQALFEDPLAMADLRVQMCNLRDAAARFEMFENTYPGLKGRLSVNIQASFLNIDPTTLSRLRAKK</sequence>
<accession>A0A4R5DF13</accession>
<dbReference type="EMBL" id="SMFL01000011">
    <property type="protein sequence ID" value="TDE11747.1"/>
    <property type="molecule type" value="Genomic_DNA"/>
</dbReference>
<dbReference type="Proteomes" id="UP000294850">
    <property type="component" value="Unassembled WGS sequence"/>
</dbReference>
<keyword evidence="2" id="KW-1185">Reference proteome</keyword>
<dbReference type="Gene3D" id="2.60.120.10">
    <property type="entry name" value="Jelly Rolls"/>
    <property type="match status" value="1"/>
</dbReference>
<name>A0A4R5DF13_9BACT</name>
<dbReference type="SUPFAM" id="SSF51206">
    <property type="entry name" value="cAMP-binding domain-like"/>
    <property type="match status" value="1"/>
</dbReference>
<evidence type="ECO:0000313" key="1">
    <source>
        <dbReference type="EMBL" id="TDE11747.1"/>
    </source>
</evidence>
<dbReference type="RefSeq" id="WP_131961072.1">
    <property type="nucleotide sequence ID" value="NZ_SMFL01000011.1"/>
</dbReference>